<evidence type="ECO:0000256" key="7">
    <source>
        <dbReference type="SAM" id="MobiDB-lite"/>
    </source>
</evidence>
<dbReference type="SUPFAM" id="SSF50978">
    <property type="entry name" value="WD40 repeat-like"/>
    <property type="match status" value="1"/>
</dbReference>
<dbReference type="Pfam" id="PF00069">
    <property type="entry name" value="Pkinase"/>
    <property type="match status" value="1"/>
</dbReference>
<dbReference type="CDD" id="cd00200">
    <property type="entry name" value="WD40"/>
    <property type="match status" value="1"/>
</dbReference>
<dbReference type="InterPro" id="IPR036322">
    <property type="entry name" value="WD40_repeat_dom_sf"/>
</dbReference>
<feature type="repeat" description="WD" evidence="5">
    <location>
        <begin position="524"/>
        <end position="565"/>
    </location>
</feature>
<dbReference type="InterPro" id="IPR001680">
    <property type="entry name" value="WD40_rpt"/>
</dbReference>
<feature type="repeat" description="WD" evidence="5">
    <location>
        <begin position="612"/>
        <end position="645"/>
    </location>
</feature>
<evidence type="ECO:0000259" key="8">
    <source>
        <dbReference type="PROSITE" id="PS50011"/>
    </source>
</evidence>
<keyword evidence="9" id="KW-0723">Serine/threonine-protein kinase</keyword>
<dbReference type="Proteomes" id="UP001595851">
    <property type="component" value="Unassembled WGS sequence"/>
</dbReference>
<feature type="repeat" description="WD" evidence="5">
    <location>
        <begin position="342"/>
        <end position="391"/>
    </location>
</feature>
<keyword evidence="1 5" id="KW-0853">WD repeat</keyword>
<reference evidence="10" key="1">
    <citation type="journal article" date="2019" name="Int. J. Syst. Evol. Microbiol.">
        <title>The Global Catalogue of Microorganisms (GCM) 10K type strain sequencing project: providing services to taxonomists for standard genome sequencing and annotation.</title>
        <authorList>
            <consortium name="The Broad Institute Genomics Platform"/>
            <consortium name="The Broad Institute Genome Sequencing Center for Infectious Disease"/>
            <person name="Wu L."/>
            <person name="Ma J."/>
        </authorList>
    </citation>
    <scope>NUCLEOTIDE SEQUENCE [LARGE SCALE GENOMIC DNA]</scope>
    <source>
        <strain evidence="10">TBRC 1276</strain>
    </source>
</reference>
<feature type="compositionally biased region" description="Polar residues" evidence="7">
    <location>
        <begin position="267"/>
        <end position="276"/>
    </location>
</feature>
<dbReference type="SMART" id="SM00320">
    <property type="entry name" value="WD40"/>
    <property type="match status" value="7"/>
</dbReference>
<evidence type="ECO:0000256" key="6">
    <source>
        <dbReference type="PROSITE-ProRule" id="PRU10141"/>
    </source>
</evidence>
<proteinExistence type="predicted"/>
<dbReference type="InterPro" id="IPR011009">
    <property type="entry name" value="Kinase-like_dom_sf"/>
</dbReference>
<keyword evidence="2" id="KW-0677">Repeat</keyword>
<protein>
    <submittedName>
        <fullName evidence="9">WD40 repeat domain-containing serine/threonine protein kinase</fullName>
    </submittedName>
</protein>
<gene>
    <name evidence="9" type="ORF">ACFOY2_46265</name>
</gene>
<keyword evidence="4 6" id="KW-0067">ATP-binding</keyword>
<dbReference type="InterPro" id="IPR019775">
    <property type="entry name" value="WD40_repeat_CS"/>
</dbReference>
<dbReference type="SMART" id="SM00220">
    <property type="entry name" value="S_TKc"/>
    <property type="match status" value="1"/>
</dbReference>
<dbReference type="PROSITE" id="PS50011">
    <property type="entry name" value="PROTEIN_KINASE_DOM"/>
    <property type="match status" value="1"/>
</dbReference>
<feature type="domain" description="Protein kinase" evidence="8">
    <location>
        <begin position="13"/>
        <end position="266"/>
    </location>
</feature>
<dbReference type="InterPro" id="IPR008271">
    <property type="entry name" value="Ser/Thr_kinase_AS"/>
</dbReference>
<organism evidence="9 10">
    <name type="scientific">Nonomuraea purpurea</name>
    <dbReference type="NCBI Taxonomy" id="1849276"/>
    <lineage>
        <taxon>Bacteria</taxon>
        <taxon>Bacillati</taxon>
        <taxon>Actinomycetota</taxon>
        <taxon>Actinomycetes</taxon>
        <taxon>Streptosporangiales</taxon>
        <taxon>Streptosporangiaceae</taxon>
        <taxon>Nonomuraea</taxon>
    </lineage>
</organism>
<dbReference type="Gene3D" id="2.130.10.10">
    <property type="entry name" value="YVTN repeat-like/Quinoprotein amine dehydrogenase"/>
    <property type="match status" value="3"/>
</dbReference>
<feature type="repeat" description="WD" evidence="5">
    <location>
        <begin position="475"/>
        <end position="523"/>
    </location>
</feature>
<dbReference type="InterPro" id="IPR000719">
    <property type="entry name" value="Prot_kinase_dom"/>
</dbReference>
<dbReference type="PROSITE" id="PS00107">
    <property type="entry name" value="PROTEIN_KINASE_ATP"/>
    <property type="match status" value="1"/>
</dbReference>
<keyword evidence="9" id="KW-0808">Transferase</keyword>
<dbReference type="PRINTS" id="PR00320">
    <property type="entry name" value="GPROTEINBRPT"/>
</dbReference>
<dbReference type="Gene3D" id="3.30.200.20">
    <property type="entry name" value="Phosphorylase Kinase, domain 1"/>
    <property type="match status" value="1"/>
</dbReference>
<dbReference type="InterPro" id="IPR050349">
    <property type="entry name" value="WD_LIS1/nudF_dynein_reg"/>
</dbReference>
<evidence type="ECO:0000256" key="5">
    <source>
        <dbReference type="PROSITE-ProRule" id="PRU00221"/>
    </source>
</evidence>
<dbReference type="GO" id="GO:0004674">
    <property type="term" value="F:protein serine/threonine kinase activity"/>
    <property type="evidence" value="ECO:0007669"/>
    <property type="project" value="UniProtKB-KW"/>
</dbReference>
<evidence type="ECO:0000256" key="1">
    <source>
        <dbReference type="ARBA" id="ARBA00022574"/>
    </source>
</evidence>
<evidence type="ECO:0000256" key="4">
    <source>
        <dbReference type="ARBA" id="ARBA00022840"/>
    </source>
</evidence>
<evidence type="ECO:0000313" key="10">
    <source>
        <dbReference type="Proteomes" id="UP001595851"/>
    </source>
</evidence>
<dbReference type="PANTHER" id="PTHR44129">
    <property type="entry name" value="WD REPEAT-CONTAINING PROTEIN POP1"/>
    <property type="match status" value="1"/>
</dbReference>
<comment type="caution">
    <text evidence="9">The sequence shown here is derived from an EMBL/GenBank/DDBJ whole genome shotgun (WGS) entry which is preliminary data.</text>
</comment>
<evidence type="ECO:0000313" key="9">
    <source>
        <dbReference type="EMBL" id="MFC4014699.1"/>
    </source>
</evidence>
<keyword evidence="10" id="KW-1185">Reference proteome</keyword>
<dbReference type="SUPFAM" id="SSF56112">
    <property type="entry name" value="Protein kinase-like (PK-like)"/>
    <property type="match status" value="1"/>
</dbReference>
<dbReference type="Pfam" id="PF00400">
    <property type="entry name" value="WD40"/>
    <property type="match status" value="7"/>
</dbReference>
<dbReference type="PROSITE" id="PS50082">
    <property type="entry name" value="WD_REPEATS_2"/>
    <property type="match status" value="6"/>
</dbReference>
<evidence type="ECO:0000256" key="3">
    <source>
        <dbReference type="ARBA" id="ARBA00022741"/>
    </source>
</evidence>
<keyword evidence="3 6" id="KW-0547">Nucleotide-binding</keyword>
<feature type="compositionally biased region" description="Basic and acidic residues" evidence="7">
    <location>
        <begin position="248"/>
        <end position="261"/>
    </location>
</feature>
<evidence type="ECO:0000256" key="2">
    <source>
        <dbReference type="ARBA" id="ARBA00022737"/>
    </source>
</evidence>
<dbReference type="InterPro" id="IPR015943">
    <property type="entry name" value="WD40/YVTN_repeat-like_dom_sf"/>
</dbReference>
<dbReference type="PROSITE" id="PS00108">
    <property type="entry name" value="PROTEIN_KINASE_ST"/>
    <property type="match status" value="1"/>
</dbReference>
<dbReference type="Gene3D" id="1.10.510.10">
    <property type="entry name" value="Transferase(Phosphotransferase) domain 1"/>
    <property type="match status" value="1"/>
</dbReference>
<accession>A0ABV8GR79</accession>
<sequence length="645" mass="67267">MKGIAGLLVAGRYRLITPIGQGGMGRVWRGHDEVLDREVAVKEVLLPADLPDAMHDRLIARTKKEAQTAARVHHSGIVTVFDVAEHDDAPWIIMELVHGTSLAAHGRLGWEQAAKLGADLADALAHAHAAGVVHRDLKPDNVLLAGDRVLITDFGIARILDEVSELTSTNTVIGTLHYMAPERLEGKPVAGPVDLWALGATLYAAVEGQPPFTGPTQAAIITAILTGPLPAAPNAGPLDEILHGLLAKDPRQRPDAHETARRLRALGTSSPASTKQAEIPDTAPTTLPMPAPADDNEPAAPRGPSRRSVLVGGGAALAAAVGGLIAVRLANNSPDDGSWFRLKGHTSDVNSVAFSPDGKILASASGDFLADNGGDATIRLWDIADRTTIATLSGHTQSVDSVAFSPDGKTLASASYDETVRLWNVAARSGTAVLTGGTNDVTAVAFGPDGKTLASGSGRTVRLWNIAARSTRAVLIGHTTDVTTVAFSPDGKTLASGSGRNPYGNEDNTVRLWDVTTRTAVATLTGHTDMVCSVVFSPDGKTLASGGLDNTVRLWDVAARSAKATLTSAESVWSVAFSPDGKTLASGGGGKRDDSHTVRLWDMASRTVTATLTGHTHTVMSVAFSPNGKMLASGGSDQTIRVWKL</sequence>
<feature type="binding site" evidence="6">
    <location>
        <position position="42"/>
    </location>
    <ligand>
        <name>ATP</name>
        <dbReference type="ChEBI" id="CHEBI:30616"/>
    </ligand>
</feature>
<dbReference type="InterPro" id="IPR017441">
    <property type="entry name" value="Protein_kinase_ATP_BS"/>
</dbReference>
<dbReference type="RefSeq" id="WP_379534534.1">
    <property type="nucleotide sequence ID" value="NZ_JBHSBI010000036.1"/>
</dbReference>
<feature type="region of interest" description="Disordered" evidence="7">
    <location>
        <begin position="248"/>
        <end position="308"/>
    </location>
</feature>
<dbReference type="CDD" id="cd14014">
    <property type="entry name" value="STKc_PknB_like"/>
    <property type="match status" value="1"/>
</dbReference>
<name>A0ABV8GR79_9ACTN</name>
<keyword evidence="9" id="KW-0418">Kinase</keyword>
<dbReference type="PROSITE" id="PS50294">
    <property type="entry name" value="WD_REPEATS_REGION"/>
    <property type="match status" value="4"/>
</dbReference>
<dbReference type="EMBL" id="JBHSBI010000036">
    <property type="protein sequence ID" value="MFC4014699.1"/>
    <property type="molecule type" value="Genomic_DNA"/>
</dbReference>
<feature type="repeat" description="WD" evidence="5">
    <location>
        <begin position="392"/>
        <end position="433"/>
    </location>
</feature>
<dbReference type="PROSITE" id="PS00678">
    <property type="entry name" value="WD_REPEATS_1"/>
    <property type="match status" value="2"/>
</dbReference>
<feature type="repeat" description="WD" evidence="5">
    <location>
        <begin position="434"/>
        <end position="474"/>
    </location>
</feature>
<dbReference type="InterPro" id="IPR020472">
    <property type="entry name" value="WD40_PAC1"/>
</dbReference>